<evidence type="ECO:0000313" key="3">
    <source>
        <dbReference type="EMBL" id="MBK3494148.1"/>
    </source>
</evidence>
<organism evidence="3 4">
    <name type="scientific">Viridibacillus soli</name>
    <dbReference type="NCBI Taxonomy" id="2798301"/>
    <lineage>
        <taxon>Bacteria</taxon>
        <taxon>Bacillati</taxon>
        <taxon>Bacillota</taxon>
        <taxon>Bacilli</taxon>
        <taxon>Bacillales</taxon>
        <taxon>Caryophanaceae</taxon>
        <taxon>Viridibacillus</taxon>
    </lineage>
</organism>
<evidence type="ECO:0000256" key="2">
    <source>
        <dbReference type="SAM" id="SignalP"/>
    </source>
</evidence>
<keyword evidence="2" id="KW-0732">Signal</keyword>
<sequence>MKLKKIITLFIFICLMTIPNHSSATKWGYSLVTWDGYVYEVTDELVTEVDKEIGHVTSYSDMEPLGGNFSNTYKKGTKYFSINEISTDQAIAVQVKDDQFLKAVMRHEQQSTLLNTIRELFFPISAGFIILGLIIIIISRRFK</sequence>
<feature type="signal peptide" evidence="2">
    <location>
        <begin position="1"/>
        <end position="24"/>
    </location>
</feature>
<feature type="chain" id="PRO_5046111699" evidence="2">
    <location>
        <begin position="25"/>
        <end position="143"/>
    </location>
</feature>
<keyword evidence="1" id="KW-1133">Transmembrane helix</keyword>
<evidence type="ECO:0000313" key="4">
    <source>
        <dbReference type="Proteomes" id="UP000618943"/>
    </source>
</evidence>
<reference evidence="3 4" key="1">
    <citation type="submission" date="2020-12" db="EMBL/GenBank/DDBJ databases">
        <title>YIM B01967 draft genome.</title>
        <authorList>
            <person name="Yan X."/>
        </authorList>
    </citation>
    <scope>NUCLEOTIDE SEQUENCE [LARGE SCALE GENOMIC DNA]</scope>
    <source>
        <strain evidence="3 4">YIM B01967</strain>
    </source>
</reference>
<keyword evidence="4" id="KW-1185">Reference proteome</keyword>
<evidence type="ECO:0000256" key="1">
    <source>
        <dbReference type="SAM" id="Phobius"/>
    </source>
</evidence>
<dbReference type="RefSeq" id="WP_200748127.1">
    <property type="nucleotide sequence ID" value="NZ_JAEOAH010000004.1"/>
</dbReference>
<keyword evidence="1" id="KW-0812">Transmembrane</keyword>
<comment type="caution">
    <text evidence="3">The sequence shown here is derived from an EMBL/GenBank/DDBJ whole genome shotgun (WGS) entry which is preliminary data.</text>
</comment>
<name>A0ABS1H516_9BACL</name>
<protein>
    <submittedName>
        <fullName evidence="3">Uncharacterized protein</fullName>
    </submittedName>
</protein>
<dbReference type="EMBL" id="JAEOAH010000004">
    <property type="protein sequence ID" value="MBK3494148.1"/>
    <property type="molecule type" value="Genomic_DNA"/>
</dbReference>
<feature type="transmembrane region" description="Helical" evidence="1">
    <location>
        <begin position="120"/>
        <end position="138"/>
    </location>
</feature>
<keyword evidence="1" id="KW-0472">Membrane</keyword>
<accession>A0ABS1H516</accession>
<proteinExistence type="predicted"/>
<gene>
    <name evidence="3" type="ORF">JFL43_04595</name>
</gene>
<dbReference type="Proteomes" id="UP000618943">
    <property type="component" value="Unassembled WGS sequence"/>
</dbReference>